<evidence type="ECO:0000256" key="5">
    <source>
        <dbReference type="PIRSR" id="PIRSR604808-1"/>
    </source>
</evidence>
<feature type="binding site" evidence="6">
    <location>
        <position position="175"/>
    </location>
    <ligand>
        <name>Mg(2+)</name>
        <dbReference type="ChEBI" id="CHEBI:18420"/>
        <label>1</label>
    </ligand>
</feature>
<keyword evidence="9" id="KW-1185">Reference proteome</keyword>
<proteinExistence type="inferred from homology"/>
<dbReference type="PANTHER" id="PTHR43250:SF2">
    <property type="entry name" value="EXODEOXYRIBONUCLEASE III"/>
    <property type="match status" value="1"/>
</dbReference>
<feature type="binding site" evidence="6">
    <location>
        <position position="278"/>
    </location>
    <ligand>
        <name>Mg(2+)</name>
        <dbReference type="ChEBI" id="CHEBI:18420"/>
        <label>1</label>
    </ligand>
</feature>
<dbReference type="Pfam" id="PF03372">
    <property type="entry name" value="Exo_endo_phos"/>
    <property type="match status" value="1"/>
</dbReference>
<dbReference type="InterPro" id="IPR004808">
    <property type="entry name" value="AP_endonuc_1"/>
</dbReference>
<name>A0A1X1RF07_MYCFA</name>
<organism evidence="8 9">
    <name type="scientific">Mycolicibacterium fallax</name>
    <name type="common">Mycobacterium fallax</name>
    <dbReference type="NCBI Taxonomy" id="1793"/>
    <lineage>
        <taxon>Bacteria</taxon>
        <taxon>Bacillati</taxon>
        <taxon>Actinomycetota</taxon>
        <taxon>Actinomycetes</taxon>
        <taxon>Mycobacteriales</taxon>
        <taxon>Mycobacteriaceae</taxon>
        <taxon>Mycolicibacterium</taxon>
    </lineage>
</organism>
<dbReference type="SUPFAM" id="SSF56219">
    <property type="entry name" value="DNase I-like"/>
    <property type="match status" value="1"/>
</dbReference>
<dbReference type="PANTHER" id="PTHR43250">
    <property type="entry name" value="EXODEOXYRIBONUCLEASE III"/>
    <property type="match status" value="1"/>
</dbReference>
<dbReference type="GO" id="GO:0008311">
    <property type="term" value="F:double-stranded DNA 3'-5' DNA exonuclease activity"/>
    <property type="evidence" value="ECO:0007669"/>
    <property type="project" value="InterPro"/>
</dbReference>
<protein>
    <submittedName>
        <fullName evidence="8">Exodeoxyribonuclease III</fullName>
    </submittedName>
</protein>
<evidence type="ECO:0000256" key="4">
    <source>
        <dbReference type="ARBA" id="ARBA00022842"/>
    </source>
</evidence>
<keyword evidence="4 6" id="KW-0460">Magnesium</keyword>
<keyword evidence="3" id="KW-0378">Hydrolase</keyword>
<evidence type="ECO:0000256" key="6">
    <source>
        <dbReference type="PIRSR" id="PIRSR604808-2"/>
    </source>
</evidence>
<evidence type="ECO:0000256" key="7">
    <source>
        <dbReference type="PIRSR" id="PIRSR604808-3"/>
    </source>
</evidence>
<dbReference type="InterPro" id="IPR036691">
    <property type="entry name" value="Endo/exonu/phosph_ase_sf"/>
</dbReference>
<feature type="active site" evidence="5">
    <location>
        <position position="116"/>
    </location>
</feature>
<dbReference type="AlphaFoldDB" id="A0A1X1RF07"/>
<keyword evidence="2 6" id="KW-0479">Metal-binding</keyword>
<feature type="binding site" evidence="6">
    <location>
        <position position="10"/>
    </location>
    <ligand>
        <name>Mg(2+)</name>
        <dbReference type="ChEBI" id="CHEBI:18420"/>
        <label>1</label>
    </ligand>
</feature>
<feature type="binding site" evidence="6">
    <location>
        <position position="177"/>
    </location>
    <ligand>
        <name>Mg(2+)</name>
        <dbReference type="ChEBI" id="CHEBI:18420"/>
        <label>1</label>
    </ligand>
</feature>
<feature type="binding site" evidence="6">
    <location>
        <position position="38"/>
    </location>
    <ligand>
        <name>Mg(2+)</name>
        <dbReference type="ChEBI" id="CHEBI:18420"/>
        <label>1</label>
    </ligand>
</feature>
<feature type="site" description="Transition state stabilizer" evidence="7">
    <location>
        <position position="177"/>
    </location>
</feature>
<evidence type="ECO:0000313" key="8">
    <source>
        <dbReference type="EMBL" id="ORV04340.1"/>
    </source>
</evidence>
<dbReference type="InterPro" id="IPR037493">
    <property type="entry name" value="ExoIII-like"/>
</dbReference>
<dbReference type="RefSeq" id="WP_109750479.1">
    <property type="nucleotide sequence ID" value="NZ_AP022603.1"/>
</dbReference>
<dbReference type="GO" id="GO:0046872">
    <property type="term" value="F:metal ion binding"/>
    <property type="evidence" value="ECO:0007669"/>
    <property type="project" value="UniProtKB-KW"/>
</dbReference>
<gene>
    <name evidence="8" type="ORF">AWC04_09355</name>
</gene>
<dbReference type="OrthoDB" id="9803914at2"/>
<feature type="site" description="Important for catalytic activity" evidence="7">
    <location>
        <position position="248"/>
    </location>
</feature>
<evidence type="ECO:0000256" key="1">
    <source>
        <dbReference type="ARBA" id="ARBA00007092"/>
    </source>
</evidence>
<evidence type="ECO:0000256" key="3">
    <source>
        <dbReference type="ARBA" id="ARBA00022801"/>
    </source>
</evidence>
<sequence length="288" mass="32097">MNRFTVATFNVNGIRAARRRGFDDWLADRAPDIVALQELRCSAMDVGDFPGYAAALDVGSIPGRNGVALLTRTEPAAVRSWTTHPPKARGLAEFADHGRWVEVDLADRPLTVASLYLPKGGLPAHLQRAGSMREKPDGGAKHARKQRFFAAFGRELDRNRRAAVRAGRDYLLLGDLNVAHTRYDVTNWRTAGRMDGFLPEDRQWFDGVLGTRRLVDVVRLRHGDRPGPLTWWSWAGWSFGNDVGWRVDHQLATPGLAARAVSVAVDKEATPEQRRSDHAALLVTYRDD</sequence>
<dbReference type="PROSITE" id="PS51435">
    <property type="entry name" value="AP_NUCLEASE_F1_4"/>
    <property type="match status" value="1"/>
</dbReference>
<comment type="caution">
    <text evidence="8">The sequence shown here is derived from an EMBL/GenBank/DDBJ whole genome shotgun (WGS) entry which is preliminary data.</text>
</comment>
<accession>A0A1X1RF07</accession>
<dbReference type="InterPro" id="IPR005135">
    <property type="entry name" value="Endo/exonuclease/phosphatase"/>
</dbReference>
<dbReference type="NCBIfam" id="TIGR00633">
    <property type="entry name" value="xth"/>
    <property type="match status" value="1"/>
</dbReference>
<reference evidence="8 9" key="1">
    <citation type="submission" date="2016-01" db="EMBL/GenBank/DDBJ databases">
        <title>The new phylogeny of the genus Mycobacterium.</title>
        <authorList>
            <person name="Tarcisio F."/>
            <person name="Conor M."/>
            <person name="Antonella G."/>
            <person name="Elisabetta G."/>
            <person name="Giulia F.S."/>
            <person name="Sara T."/>
            <person name="Anna F."/>
            <person name="Clotilde B."/>
            <person name="Roberto B."/>
            <person name="Veronica D.S."/>
            <person name="Fabio R."/>
            <person name="Monica P."/>
            <person name="Olivier J."/>
            <person name="Enrico T."/>
            <person name="Nicola S."/>
        </authorList>
    </citation>
    <scope>NUCLEOTIDE SEQUENCE [LARGE SCALE GENOMIC DNA]</scope>
    <source>
        <strain evidence="8 9">DSM 44179</strain>
    </source>
</reference>
<feature type="site" description="Interaction with DNA substrate" evidence="7">
    <location>
        <position position="278"/>
    </location>
</feature>
<dbReference type="Proteomes" id="UP000193484">
    <property type="component" value="Unassembled WGS sequence"/>
</dbReference>
<dbReference type="STRING" id="1793.AWC04_09355"/>
<evidence type="ECO:0000256" key="2">
    <source>
        <dbReference type="ARBA" id="ARBA00022723"/>
    </source>
</evidence>
<feature type="active site" description="Proton donor/acceptor" evidence="5">
    <location>
        <position position="175"/>
    </location>
</feature>
<dbReference type="EMBL" id="LQOJ01000031">
    <property type="protein sequence ID" value="ORV04340.1"/>
    <property type="molecule type" value="Genomic_DNA"/>
</dbReference>
<dbReference type="GO" id="GO:0006281">
    <property type="term" value="P:DNA repair"/>
    <property type="evidence" value="ECO:0007669"/>
    <property type="project" value="InterPro"/>
</dbReference>
<comment type="similarity">
    <text evidence="1">Belongs to the DNA repair enzymes AP/ExoA family.</text>
</comment>
<keyword evidence="6" id="KW-0464">Manganese</keyword>
<feature type="binding site" evidence="6">
    <location>
        <position position="277"/>
    </location>
    <ligand>
        <name>Mg(2+)</name>
        <dbReference type="ChEBI" id="CHEBI:18420"/>
        <label>1</label>
    </ligand>
</feature>
<feature type="active site" description="Proton acceptor" evidence="5">
    <location>
        <position position="278"/>
    </location>
</feature>
<evidence type="ECO:0000313" key="9">
    <source>
        <dbReference type="Proteomes" id="UP000193484"/>
    </source>
</evidence>
<dbReference type="Gene3D" id="3.60.10.10">
    <property type="entry name" value="Endonuclease/exonuclease/phosphatase"/>
    <property type="match status" value="1"/>
</dbReference>
<comment type="cofactor">
    <cofactor evidence="6">
        <name>Mg(2+)</name>
        <dbReference type="ChEBI" id="CHEBI:18420"/>
    </cofactor>
    <cofactor evidence="6">
        <name>Mn(2+)</name>
        <dbReference type="ChEBI" id="CHEBI:29035"/>
    </cofactor>
    <text evidence="6">Probably binds two magnesium or manganese ions per subunit.</text>
</comment>